<name>A0ABM5YDI1_ANAPI</name>
<dbReference type="EMBL" id="CP014223">
    <property type="protein sequence ID" value="AMJ42085.1"/>
    <property type="molecule type" value="Genomic_DNA"/>
</dbReference>
<protein>
    <submittedName>
        <fullName evidence="1">Uncharacterized protein</fullName>
    </submittedName>
</protein>
<evidence type="ECO:0000313" key="2">
    <source>
        <dbReference type="Proteomes" id="UP000068026"/>
    </source>
</evidence>
<organism evidence="1 2">
    <name type="scientific">Anaerotignum propionicum DSM 1682</name>
    <dbReference type="NCBI Taxonomy" id="991789"/>
    <lineage>
        <taxon>Bacteria</taxon>
        <taxon>Bacillati</taxon>
        <taxon>Bacillota</taxon>
        <taxon>Clostridia</taxon>
        <taxon>Lachnospirales</taxon>
        <taxon>Anaerotignaceae</taxon>
        <taxon>Anaerotignum</taxon>
    </lineage>
</organism>
<reference evidence="1 2" key="1">
    <citation type="journal article" date="2016" name="Genome Announc.">
        <title>Complete Genome Sequence of the Amino Acid-Fermenting Clostridium propionicum X2 (DSM 1682).</title>
        <authorList>
            <person name="Poehlein A."/>
            <person name="Schlien K."/>
            <person name="Chowdhury N.P."/>
            <person name="Gottschalk G."/>
            <person name="Buckel W."/>
            <person name="Daniel R."/>
        </authorList>
    </citation>
    <scope>NUCLEOTIDE SEQUENCE [LARGE SCALE GENOMIC DNA]</scope>
    <source>
        <strain evidence="1 2">X2</strain>
    </source>
</reference>
<sequence>MEFYGKVELRNNAYFIIIIISYNTDVLDKAKC</sequence>
<gene>
    <name evidence="1" type="ORF">CPRO_25370</name>
</gene>
<evidence type="ECO:0000313" key="1">
    <source>
        <dbReference type="EMBL" id="AMJ42085.1"/>
    </source>
</evidence>
<proteinExistence type="predicted"/>
<accession>A0ABM5YDI1</accession>
<keyword evidence="2" id="KW-1185">Reference proteome</keyword>
<dbReference type="Proteomes" id="UP000068026">
    <property type="component" value="Chromosome"/>
</dbReference>
<reference evidence="2" key="2">
    <citation type="submission" date="2016-01" db="EMBL/GenBank/DDBJ databases">
        <authorList>
            <person name="Poehlein A."/>
            <person name="Schlien K."/>
            <person name="Gottschalk G."/>
            <person name="Buckel W."/>
            <person name="Daniel R."/>
        </authorList>
    </citation>
    <scope>NUCLEOTIDE SEQUENCE [LARGE SCALE GENOMIC DNA]</scope>
    <source>
        <strain evidence="2">X2</strain>
    </source>
</reference>